<feature type="compositionally biased region" description="Polar residues" evidence="1">
    <location>
        <begin position="886"/>
        <end position="895"/>
    </location>
</feature>
<reference evidence="3 4" key="1">
    <citation type="submission" date="2018-11" db="EMBL/GenBank/DDBJ databases">
        <authorList>
            <person name="Lopez-Roques C."/>
            <person name="Donnadieu C."/>
            <person name="Bouchez O."/>
            <person name="Klopp C."/>
            <person name="Cabau C."/>
            <person name="Zahm M."/>
        </authorList>
    </citation>
    <scope>NUCLEOTIDE SEQUENCE [LARGE SCALE GENOMIC DNA]</scope>
    <source>
        <strain evidence="3">RS831</strain>
        <tissue evidence="3">Whole body</tissue>
    </source>
</reference>
<dbReference type="EMBL" id="CM012450">
    <property type="protein sequence ID" value="RVE63441.1"/>
    <property type="molecule type" value="Genomic_DNA"/>
</dbReference>
<name>A0A437CL12_ORYJA</name>
<evidence type="ECO:0000313" key="4">
    <source>
        <dbReference type="Proteomes" id="UP000283210"/>
    </source>
</evidence>
<proteinExistence type="predicted"/>
<feature type="region of interest" description="Disordered" evidence="1">
    <location>
        <begin position="803"/>
        <end position="929"/>
    </location>
</feature>
<feature type="compositionally biased region" description="Pro residues" evidence="1">
    <location>
        <begin position="814"/>
        <end position="823"/>
    </location>
</feature>
<dbReference type="PANTHER" id="PTHR24401:SF29">
    <property type="entry name" value="SI:CH211-243P7.3-RELATED"/>
    <property type="match status" value="1"/>
</dbReference>
<evidence type="ECO:0000259" key="2">
    <source>
        <dbReference type="Pfam" id="PF20499"/>
    </source>
</evidence>
<feature type="region of interest" description="Disordered" evidence="1">
    <location>
        <begin position="22"/>
        <end position="95"/>
    </location>
</feature>
<dbReference type="AlphaFoldDB" id="A0A437CL12"/>
<feature type="compositionally biased region" description="Pro residues" evidence="1">
    <location>
        <begin position="62"/>
        <end position="75"/>
    </location>
</feature>
<feature type="compositionally biased region" description="Polar residues" evidence="1">
    <location>
        <begin position="32"/>
        <end position="53"/>
    </location>
</feature>
<evidence type="ECO:0000313" key="3">
    <source>
        <dbReference type="EMBL" id="RVE63441.1"/>
    </source>
</evidence>
<keyword evidence="4" id="KW-1185">Reference proteome</keyword>
<feature type="compositionally biased region" description="Pro residues" evidence="1">
    <location>
        <begin position="848"/>
        <end position="858"/>
    </location>
</feature>
<dbReference type="PANTHER" id="PTHR24401">
    <property type="entry name" value="SI:CH211-243P7.3-RELATED"/>
    <property type="match status" value="1"/>
</dbReference>
<feature type="domain" description="DUF6729" evidence="2">
    <location>
        <begin position="109"/>
        <end position="337"/>
    </location>
</feature>
<dbReference type="Proteomes" id="UP000283210">
    <property type="component" value="Chromosome 14"/>
</dbReference>
<dbReference type="InterPro" id="IPR046616">
    <property type="entry name" value="DUF6729"/>
</dbReference>
<evidence type="ECO:0000256" key="1">
    <source>
        <dbReference type="SAM" id="MobiDB-lite"/>
    </source>
</evidence>
<organism evidence="3 4">
    <name type="scientific">Oryzias javanicus</name>
    <name type="common">Javanese ricefish</name>
    <name type="synonym">Aplocheilus javanicus</name>
    <dbReference type="NCBI Taxonomy" id="123683"/>
    <lineage>
        <taxon>Eukaryota</taxon>
        <taxon>Metazoa</taxon>
        <taxon>Chordata</taxon>
        <taxon>Craniata</taxon>
        <taxon>Vertebrata</taxon>
        <taxon>Euteleostomi</taxon>
        <taxon>Actinopterygii</taxon>
        <taxon>Neopterygii</taxon>
        <taxon>Teleostei</taxon>
        <taxon>Neoteleostei</taxon>
        <taxon>Acanthomorphata</taxon>
        <taxon>Ovalentaria</taxon>
        <taxon>Atherinomorphae</taxon>
        <taxon>Beloniformes</taxon>
        <taxon>Adrianichthyidae</taxon>
        <taxon>Oryziinae</taxon>
        <taxon>Oryzias</taxon>
    </lineage>
</organism>
<feature type="compositionally biased region" description="Pro residues" evidence="1">
    <location>
        <begin position="865"/>
        <end position="875"/>
    </location>
</feature>
<gene>
    <name evidence="3" type="ORF">OJAV_G00136290</name>
</gene>
<sequence>MTLSMFERSRYSGHHVLAARPNINVARRSRTPQEQKQSCSEAAATSSHDQGQLSSRSTRPTISPPPDQFLAPPLPSTSTPPLEPETVCPPLTDLSGDSAGDSAALPLLWPGTVPLEDQKWMSAALFHIGARGKLELRDSLQLWYHPPQPALVYNQAPTPSRFFGHSLLLWMPYRLWRVRVLCTNSACVQYPLSSGGIHKRVRQVLDVDRYYNLATETLICYKCRSSYLSWGPQILSQLDLPHRSEFRVILTRKYACDIRVIRLLRERGLGNSPTRIIGQLRENHSEEWLKRVARYTSECAAFMNTPGLLPIKFQEPPKHPTLPNYKWLLVVYSRDILNRVEDIKANITSTFGTILKLDSTRKITKKLSGSAKGTAQWLTSVGNEMGQILVSVLTASEGPALDPLAAGLVNRYQSAGVEPPVALYVDCGCCKEAGPTKLKARFSGWPNLIIRLDIWHFMRRLASGVTTDAHQLYPTFMARMSACIFEWDAADVAELRRAKRQQLQEQSLTVLTEREVDCHITKDELALHCRRRTRGVETTTRLLDQLLTELMSNKGLDALGVPLLDPVRMQHIWDVQRRHVSCIQDPPGVALYTQTGSLTKGKVALQTYRCARGSTSLESFHCHLNRFIPGNSANALNFQIYLLEGLHRWNQDRAAASLSEEASGLRTYTGELVHCVNKDFEKVFGRKLVPHFKQPAKYTGELLGVQYLLKQNNEPLQEMDPSAEETPELLEQLEVTEAADEGFEEMTADDGTLADLSAFGSVMENVIPENQESAQQLQPSTVPFLQAPSCVLQQVHPNVPRLTVPCTSSAGPDVHPPASPLHPPSSAEPALQPPSCSFQQVHNILGPAAPPPASPLHPPSSAEPAAPPPASPLHPPSSAEPALQPPSCSFQQAQHNILGPAAPPPASRLHPASSAGPEVQPPSCSSQQVAMDQHNIPGMNFVDELAEYLVELHTQSAFSLTNQQSSTIIGLWQNLEQFDKDRIRYAARHQDRLLTGRFRSPKKKAVFTFTPGVESTKRSVIGSSGSPAQWPDCCRIVEAIFVRLCDIYKSPQRKGQQSLSRWSLILQGYKKIRQLVLTNGPVMKETTLQLVEVNQTTLVQWHNRRLKAQEVSVLLQGVQLPTATPVATEPLLPARQQPQVLPQHQQPLHIYQLPPNTAGMAKQN</sequence>
<accession>A0A437CL12</accession>
<protein>
    <recommendedName>
        <fullName evidence="2">DUF6729 domain-containing protein</fullName>
    </recommendedName>
</protein>
<dbReference type="OrthoDB" id="8942218at2759"/>
<dbReference type="Pfam" id="PF20499">
    <property type="entry name" value="DUF6729"/>
    <property type="match status" value="1"/>
</dbReference>
<reference evidence="3 4" key="2">
    <citation type="submission" date="2019-01" db="EMBL/GenBank/DDBJ databases">
        <title>A chromosome length genome reference of the Java medaka (oryzias javanicus).</title>
        <authorList>
            <person name="Herpin A."/>
            <person name="Takehana Y."/>
            <person name="Naruse K."/>
            <person name="Ansai S."/>
            <person name="Kawaguchi M."/>
        </authorList>
    </citation>
    <scope>NUCLEOTIDE SEQUENCE [LARGE SCALE GENOMIC DNA]</scope>
    <source>
        <strain evidence="3">RS831</strain>
        <tissue evidence="3">Whole body</tissue>
    </source>
</reference>